<organism evidence="1">
    <name type="scientific">freshwater metagenome</name>
    <dbReference type="NCBI Taxonomy" id="449393"/>
    <lineage>
        <taxon>unclassified sequences</taxon>
        <taxon>metagenomes</taxon>
        <taxon>ecological metagenomes</taxon>
    </lineage>
</organism>
<sequence length="89" mass="9205">MFITSATSPLSIESTAVNSPLGPKPSEYLRITLLFIPSSARNFAVPAVATISKPNLASALTESTHLLLSRSAKDAKTAPDVGKAPSAPL</sequence>
<dbReference type="EMBL" id="CAFBPY010000110">
    <property type="protein sequence ID" value="CAB5038494.1"/>
    <property type="molecule type" value="Genomic_DNA"/>
</dbReference>
<protein>
    <submittedName>
        <fullName evidence="1">Unannotated protein</fullName>
    </submittedName>
</protein>
<accession>A0A6J7SAY4</accession>
<proteinExistence type="predicted"/>
<dbReference type="AlphaFoldDB" id="A0A6J7SAY4"/>
<evidence type="ECO:0000313" key="1">
    <source>
        <dbReference type="EMBL" id="CAB5038494.1"/>
    </source>
</evidence>
<name>A0A6J7SAY4_9ZZZZ</name>
<gene>
    <name evidence="1" type="ORF">UFOPK4209_00749</name>
</gene>
<reference evidence="1" key="1">
    <citation type="submission" date="2020-05" db="EMBL/GenBank/DDBJ databases">
        <authorList>
            <person name="Chiriac C."/>
            <person name="Salcher M."/>
            <person name="Ghai R."/>
            <person name="Kavagutti S V."/>
        </authorList>
    </citation>
    <scope>NUCLEOTIDE SEQUENCE</scope>
</reference>